<dbReference type="OrthoDB" id="9805575at2"/>
<dbReference type="PROSITE" id="PS51891">
    <property type="entry name" value="CENP_V_GFA"/>
    <property type="match status" value="1"/>
</dbReference>
<evidence type="ECO:0000313" key="5">
    <source>
        <dbReference type="EMBL" id="TGD76006.1"/>
    </source>
</evidence>
<dbReference type="Pfam" id="PF04828">
    <property type="entry name" value="GFA"/>
    <property type="match status" value="1"/>
</dbReference>
<keyword evidence="2" id="KW-0479">Metal-binding</keyword>
<dbReference type="PANTHER" id="PTHR28620">
    <property type="entry name" value="CENTROMERE PROTEIN V"/>
    <property type="match status" value="1"/>
</dbReference>
<evidence type="ECO:0000256" key="1">
    <source>
        <dbReference type="ARBA" id="ARBA00005495"/>
    </source>
</evidence>
<comment type="similarity">
    <text evidence="1">Belongs to the Gfa family.</text>
</comment>
<comment type="caution">
    <text evidence="5">The sequence shown here is derived from an EMBL/GenBank/DDBJ whole genome shotgun (WGS) entry which is preliminary data.</text>
</comment>
<feature type="domain" description="CENP-V/GFA" evidence="4">
    <location>
        <begin position="3"/>
        <end position="114"/>
    </location>
</feature>
<reference evidence="5 6" key="1">
    <citation type="submission" date="2019-04" db="EMBL/GenBank/DDBJ databases">
        <title>Taxonomy of novel Haliea sp. from mangrove soil of West Coast of India.</title>
        <authorList>
            <person name="Verma A."/>
            <person name="Kumar P."/>
            <person name="Krishnamurthi S."/>
        </authorList>
    </citation>
    <scope>NUCLEOTIDE SEQUENCE [LARGE SCALE GENOMIC DNA]</scope>
    <source>
        <strain evidence="5 6">SAOS-164</strain>
    </source>
</reference>
<sequence length="127" mass="14166">MHYQGSCHCGAVAFEVEAPEVIEAVRCNCSVCAKAGYLHLIVPLTRFRLLRGADALTTYTFNTGVAKHTFCRVCGIKPFYTPRSNPDGIDVNVNCLDSQPEALHIEDFDGRNWERNAHTLAHKSRDD</sequence>
<evidence type="ECO:0000259" key="4">
    <source>
        <dbReference type="PROSITE" id="PS51891"/>
    </source>
</evidence>
<evidence type="ECO:0000256" key="3">
    <source>
        <dbReference type="ARBA" id="ARBA00022833"/>
    </source>
</evidence>
<dbReference type="GO" id="GO:0046872">
    <property type="term" value="F:metal ion binding"/>
    <property type="evidence" value="ECO:0007669"/>
    <property type="project" value="UniProtKB-KW"/>
</dbReference>
<proteinExistence type="inferred from homology"/>
<dbReference type="GO" id="GO:0016846">
    <property type="term" value="F:carbon-sulfur lyase activity"/>
    <property type="evidence" value="ECO:0007669"/>
    <property type="project" value="InterPro"/>
</dbReference>
<organism evidence="5 6">
    <name type="scientific">Mangrovimicrobium sediminis</name>
    <dbReference type="NCBI Taxonomy" id="2562682"/>
    <lineage>
        <taxon>Bacteria</taxon>
        <taxon>Pseudomonadati</taxon>
        <taxon>Pseudomonadota</taxon>
        <taxon>Gammaproteobacteria</taxon>
        <taxon>Cellvibrionales</taxon>
        <taxon>Halieaceae</taxon>
        <taxon>Mangrovimicrobium</taxon>
    </lineage>
</organism>
<accession>A0A4Z0M9E2</accession>
<evidence type="ECO:0000256" key="2">
    <source>
        <dbReference type="ARBA" id="ARBA00022723"/>
    </source>
</evidence>
<dbReference type="InterPro" id="IPR052355">
    <property type="entry name" value="CENP-V-like"/>
</dbReference>
<evidence type="ECO:0000313" key="6">
    <source>
        <dbReference type="Proteomes" id="UP000298050"/>
    </source>
</evidence>
<gene>
    <name evidence="5" type="ORF">E4634_00170</name>
</gene>
<dbReference type="RefSeq" id="WP_135440584.1">
    <property type="nucleotide sequence ID" value="NZ_SRLE01000001.1"/>
</dbReference>
<name>A0A4Z0M9E2_9GAMM</name>
<dbReference type="Gene3D" id="2.170.150.70">
    <property type="match status" value="1"/>
</dbReference>
<dbReference type="SUPFAM" id="SSF51316">
    <property type="entry name" value="Mss4-like"/>
    <property type="match status" value="1"/>
</dbReference>
<dbReference type="InterPro" id="IPR006913">
    <property type="entry name" value="CENP-V/GFA"/>
</dbReference>
<protein>
    <submittedName>
        <fullName evidence="5">GFA family protein</fullName>
    </submittedName>
</protein>
<dbReference type="EMBL" id="SRLE01000001">
    <property type="protein sequence ID" value="TGD76006.1"/>
    <property type="molecule type" value="Genomic_DNA"/>
</dbReference>
<dbReference type="PANTHER" id="PTHR28620:SF1">
    <property type="entry name" value="CENP-V_GFA DOMAIN-CONTAINING PROTEIN"/>
    <property type="match status" value="1"/>
</dbReference>
<dbReference type="Proteomes" id="UP000298050">
    <property type="component" value="Unassembled WGS sequence"/>
</dbReference>
<dbReference type="AlphaFoldDB" id="A0A4Z0M9E2"/>
<dbReference type="InterPro" id="IPR011057">
    <property type="entry name" value="Mss4-like_sf"/>
</dbReference>
<keyword evidence="6" id="KW-1185">Reference proteome</keyword>
<keyword evidence="3" id="KW-0862">Zinc</keyword>